<name>A0ABS8EN59_9FLAO</name>
<reference evidence="5" key="2">
    <citation type="submission" date="2023-07" db="EMBL/GenBank/DDBJ databases">
        <title>Genome of Winogradskyella sp. E313.</title>
        <authorList>
            <person name="Zhou Y."/>
        </authorList>
    </citation>
    <scope>NUCLEOTIDE SEQUENCE [LARGE SCALE GENOMIC DNA]</scope>
    <source>
        <strain evidence="5">E313</strain>
    </source>
</reference>
<accession>A0ABS8EN59</accession>
<dbReference type="Proteomes" id="UP000778797">
    <property type="component" value="Unassembled WGS sequence"/>
</dbReference>
<gene>
    <name evidence="4" type="ORF">J1C55_08640</name>
</gene>
<dbReference type="InterPro" id="IPR012373">
    <property type="entry name" value="Ferrdict_sens_TM"/>
</dbReference>
<sequence length="298" mass="33615">MNKEDLIEKWLDHNLNPEEQKAFEALDDYKDLIQMSQSLEGFKAPSFDSSIAYDTIKNQLNVKQKTNTPWLKPLLRIAAILLIGFSIYYYTNNLDTKIQTIASQQIAIDLPDASTVNLNAASVLAFNKNKWSDNRVVSLQGEAYFKVAKGSKFDVETADGIVSVLGTQFNVKQRDNYFEVTCFEGSVAVNYNGNTTKLKPGQKFAYIDGKLIVNEKENKLQPSWMHNESTFTSRPLKFVINELERQYNITVDASSVDNKQLFSGSFAHKDLDLALKSITLPLGLTYIKTNTTIILKGE</sequence>
<feature type="transmembrane region" description="Helical" evidence="1">
    <location>
        <begin position="73"/>
        <end position="91"/>
    </location>
</feature>
<evidence type="ECO:0000313" key="5">
    <source>
        <dbReference type="Proteomes" id="UP000778797"/>
    </source>
</evidence>
<evidence type="ECO:0000259" key="2">
    <source>
        <dbReference type="Pfam" id="PF04773"/>
    </source>
</evidence>
<proteinExistence type="predicted"/>
<evidence type="ECO:0000259" key="3">
    <source>
        <dbReference type="Pfam" id="PF16344"/>
    </source>
</evidence>
<dbReference type="PANTHER" id="PTHR30273:SF2">
    <property type="entry name" value="PROTEIN FECR"/>
    <property type="match status" value="1"/>
</dbReference>
<dbReference type="InterPro" id="IPR006860">
    <property type="entry name" value="FecR"/>
</dbReference>
<dbReference type="PANTHER" id="PTHR30273">
    <property type="entry name" value="PERIPLASMIC SIGNAL SENSOR AND SIGMA FACTOR ACTIVATOR FECR-RELATED"/>
    <property type="match status" value="1"/>
</dbReference>
<evidence type="ECO:0000256" key="1">
    <source>
        <dbReference type="SAM" id="Phobius"/>
    </source>
</evidence>
<dbReference type="EMBL" id="JAFMPT010000010">
    <property type="protein sequence ID" value="MCC1484653.1"/>
    <property type="molecule type" value="Genomic_DNA"/>
</dbReference>
<keyword evidence="1" id="KW-1133">Transmembrane helix</keyword>
<reference evidence="5" key="1">
    <citation type="submission" date="2021-03" db="EMBL/GenBank/DDBJ databases">
        <title>Genome of Cognatishimia sp. F0-27.</title>
        <authorList>
            <person name="Ping X."/>
        </authorList>
    </citation>
    <scope>NUCLEOTIDE SEQUENCE [LARGE SCALE GENOMIC DNA]</scope>
    <source>
        <strain evidence="5">E313</strain>
    </source>
</reference>
<dbReference type="Pfam" id="PF04773">
    <property type="entry name" value="FecR"/>
    <property type="match status" value="1"/>
</dbReference>
<feature type="domain" description="Protein FecR C-terminal" evidence="3">
    <location>
        <begin position="230"/>
        <end position="294"/>
    </location>
</feature>
<evidence type="ECO:0000313" key="4">
    <source>
        <dbReference type="EMBL" id="MCC1484653.1"/>
    </source>
</evidence>
<protein>
    <submittedName>
        <fullName evidence="4">FecR family protein</fullName>
    </submittedName>
</protein>
<dbReference type="Gene3D" id="2.60.120.1440">
    <property type="match status" value="1"/>
</dbReference>
<dbReference type="Gene3D" id="3.55.50.30">
    <property type="match status" value="1"/>
</dbReference>
<dbReference type="InterPro" id="IPR032508">
    <property type="entry name" value="FecR_C"/>
</dbReference>
<comment type="caution">
    <text evidence="4">The sequence shown here is derived from an EMBL/GenBank/DDBJ whole genome shotgun (WGS) entry which is preliminary data.</text>
</comment>
<feature type="domain" description="FecR protein" evidence="2">
    <location>
        <begin position="97"/>
        <end position="187"/>
    </location>
</feature>
<dbReference type="Pfam" id="PF16344">
    <property type="entry name" value="FecR_C"/>
    <property type="match status" value="1"/>
</dbReference>
<keyword evidence="5" id="KW-1185">Reference proteome</keyword>
<keyword evidence="1" id="KW-0472">Membrane</keyword>
<dbReference type="RefSeq" id="WP_227477101.1">
    <property type="nucleotide sequence ID" value="NZ_JAFMPT010000010.1"/>
</dbReference>
<keyword evidence="1" id="KW-0812">Transmembrane</keyword>
<dbReference type="PIRSF" id="PIRSF018266">
    <property type="entry name" value="FecR"/>
    <property type="match status" value="1"/>
</dbReference>
<organism evidence="4 5">
    <name type="scientific">Winogradskyella immobilis</name>
    <dbReference type="NCBI Taxonomy" id="2816852"/>
    <lineage>
        <taxon>Bacteria</taxon>
        <taxon>Pseudomonadati</taxon>
        <taxon>Bacteroidota</taxon>
        <taxon>Flavobacteriia</taxon>
        <taxon>Flavobacteriales</taxon>
        <taxon>Flavobacteriaceae</taxon>
        <taxon>Winogradskyella</taxon>
    </lineage>
</organism>